<evidence type="ECO:0000256" key="2">
    <source>
        <dbReference type="ARBA" id="ARBA00010940"/>
    </source>
</evidence>
<sequence>MDNSSGIRGGSARYMYDQGGRYVQQESSGAMKRPLAAYNPGPNYRSQQQRFNSVSNNRLIATPQSPTNNLAFKKSFTADYQNDFHNQANRFARTADKSKGLRHFSTKVCEKVKEKGRTNYNEVADELVTEYFDSLSMPLSDTEKQNYDMKNIRRRVYDALNVLMAMNIIEKEKKEIRWVGLPTSSLQECRRLEEEKAKRAERIKEKTDSLFDLVMQLVAYKSLVERNRDRERIEGRPTDLSILYLPFVVVNTAKTTNVECHIATDKSEYVFNFDHPFEIQDDIEVLKRLGFAQGLDTGDVSEELRPKIKSCLPNSLRGYVDPIIEGAFAPMRPAYSRNMDQKKSVLMSSQSQMGGPRPMVRVNRPLQGQAPTTVTVPRFMVRQQPGHQQQQRYMHNSPVVRQQPQERYVYANPATNGGSKQYVVRQMYVPTQQGQYMEELYDEEEPEHMEYDGI</sequence>
<proteinExistence type="inferred from homology"/>
<dbReference type="CDD" id="cd14458">
    <property type="entry name" value="DP_DD"/>
    <property type="match status" value="1"/>
</dbReference>
<evidence type="ECO:0000259" key="9">
    <source>
        <dbReference type="SMART" id="SM01372"/>
    </source>
</evidence>
<keyword evidence="3 7" id="KW-0805">Transcription regulation</keyword>
<dbReference type="Gene3D" id="1.10.10.10">
    <property type="entry name" value="Winged helix-like DNA-binding domain superfamily/Winged helix DNA-binding domain"/>
    <property type="match status" value="1"/>
</dbReference>
<dbReference type="AlphaFoldDB" id="A0AAV5UBK0"/>
<feature type="domain" description="E2F/DP family winged-helix DNA-binding" evidence="9">
    <location>
        <begin position="96"/>
        <end position="180"/>
    </location>
</feature>
<dbReference type="InterPro" id="IPR014889">
    <property type="entry name" value="Transc_factor_DP_C"/>
</dbReference>
<protein>
    <submittedName>
        <fullName evidence="10">Uncharacterized protein</fullName>
    </submittedName>
</protein>
<keyword evidence="6 7" id="KW-0539">Nucleus</keyword>
<evidence type="ECO:0000259" key="8">
    <source>
        <dbReference type="SMART" id="SM01138"/>
    </source>
</evidence>
<dbReference type="PANTHER" id="PTHR12548">
    <property type="entry name" value="TRANSCRIPTION FACTOR DP"/>
    <property type="match status" value="1"/>
</dbReference>
<accession>A0AAV5UBK0</accession>
<dbReference type="GO" id="GO:0005634">
    <property type="term" value="C:nucleus"/>
    <property type="evidence" value="ECO:0007669"/>
    <property type="project" value="UniProtKB-SubCell"/>
</dbReference>
<comment type="similarity">
    <text evidence="2 7">Belongs to the E2F/DP family.</text>
</comment>
<evidence type="ECO:0000313" key="11">
    <source>
        <dbReference type="Proteomes" id="UP001432027"/>
    </source>
</evidence>
<evidence type="ECO:0000256" key="6">
    <source>
        <dbReference type="ARBA" id="ARBA00023242"/>
    </source>
</evidence>
<dbReference type="SMART" id="SM01372">
    <property type="entry name" value="E2F_TDP"/>
    <property type="match status" value="1"/>
</dbReference>
<dbReference type="InterPro" id="IPR038168">
    <property type="entry name" value="TF_DP_C_sf"/>
</dbReference>
<dbReference type="InterPro" id="IPR036390">
    <property type="entry name" value="WH_DNA-bd_sf"/>
</dbReference>
<dbReference type="GO" id="GO:0005667">
    <property type="term" value="C:transcription regulator complex"/>
    <property type="evidence" value="ECO:0007669"/>
    <property type="project" value="InterPro"/>
</dbReference>
<dbReference type="FunFam" id="1.10.10.10:FF:000047">
    <property type="entry name" value="Transcription factor"/>
    <property type="match status" value="1"/>
</dbReference>
<gene>
    <name evidence="10" type="ORF">PENTCL1PPCAC_26439</name>
</gene>
<reference evidence="10" key="1">
    <citation type="submission" date="2023-10" db="EMBL/GenBank/DDBJ databases">
        <title>Genome assembly of Pristionchus species.</title>
        <authorList>
            <person name="Yoshida K."/>
            <person name="Sommer R.J."/>
        </authorList>
    </citation>
    <scope>NUCLEOTIDE SEQUENCE</scope>
    <source>
        <strain evidence="10">RS0144</strain>
    </source>
</reference>
<evidence type="ECO:0000256" key="3">
    <source>
        <dbReference type="ARBA" id="ARBA00023015"/>
    </source>
</evidence>
<dbReference type="Pfam" id="PF08781">
    <property type="entry name" value="DP"/>
    <property type="match status" value="1"/>
</dbReference>
<organism evidence="10 11">
    <name type="scientific">Pristionchus entomophagus</name>
    <dbReference type="NCBI Taxonomy" id="358040"/>
    <lineage>
        <taxon>Eukaryota</taxon>
        <taxon>Metazoa</taxon>
        <taxon>Ecdysozoa</taxon>
        <taxon>Nematoda</taxon>
        <taxon>Chromadorea</taxon>
        <taxon>Rhabditida</taxon>
        <taxon>Rhabditina</taxon>
        <taxon>Diplogasteromorpha</taxon>
        <taxon>Diplogasteroidea</taxon>
        <taxon>Neodiplogasteridae</taxon>
        <taxon>Pristionchus</taxon>
    </lineage>
</organism>
<dbReference type="SUPFAM" id="SSF46785">
    <property type="entry name" value="Winged helix' DNA-binding domain"/>
    <property type="match status" value="1"/>
</dbReference>
<dbReference type="GO" id="GO:0051726">
    <property type="term" value="P:regulation of cell cycle"/>
    <property type="evidence" value="ECO:0007669"/>
    <property type="project" value="InterPro"/>
</dbReference>
<dbReference type="PANTHER" id="PTHR12548:SF9">
    <property type="entry name" value="TRANSCRIPTION FACTOR DP"/>
    <property type="match status" value="1"/>
</dbReference>
<evidence type="ECO:0000256" key="7">
    <source>
        <dbReference type="RuleBase" id="RU003796"/>
    </source>
</evidence>
<dbReference type="InterPro" id="IPR015648">
    <property type="entry name" value="Transcrpt_fac_DP"/>
</dbReference>
<evidence type="ECO:0000256" key="5">
    <source>
        <dbReference type="ARBA" id="ARBA00023163"/>
    </source>
</evidence>
<dbReference type="GO" id="GO:0000981">
    <property type="term" value="F:DNA-binding transcription factor activity, RNA polymerase II-specific"/>
    <property type="evidence" value="ECO:0007669"/>
    <property type="project" value="TreeGrafter"/>
</dbReference>
<evidence type="ECO:0000256" key="4">
    <source>
        <dbReference type="ARBA" id="ARBA00023125"/>
    </source>
</evidence>
<dbReference type="InterPro" id="IPR036388">
    <property type="entry name" value="WH-like_DNA-bd_sf"/>
</dbReference>
<keyword evidence="4 7" id="KW-0238">DNA-binding</keyword>
<dbReference type="Gene3D" id="1.20.140.80">
    <property type="entry name" value="Transcription factor DP"/>
    <property type="match status" value="1"/>
</dbReference>
<evidence type="ECO:0000313" key="10">
    <source>
        <dbReference type="EMBL" id="GMT04265.1"/>
    </source>
</evidence>
<dbReference type="Proteomes" id="UP001432027">
    <property type="component" value="Unassembled WGS sequence"/>
</dbReference>
<feature type="domain" description="Transcription factor DP C-terminal" evidence="8">
    <location>
        <begin position="187"/>
        <end position="331"/>
    </location>
</feature>
<dbReference type="GO" id="GO:0000977">
    <property type="term" value="F:RNA polymerase II transcription regulatory region sequence-specific DNA binding"/>
    <property type="evidence" value="ECO:0007669"/>
    <property type="project" value="TreeGrafter"/>
</dbReference>
<evidence type="ECO:0000256" key="1">
    <source>
        <dbReference type="ARBA" id="ARBA00004123"/>
    </source>
</evidence>
<dbReference type="InterPro" id="IPR037241">
    <property type="entry name" value="E2F-DP_heterodim"/>
</dbReference>
<comment type="subcellular location">
    <subcellularLocation>
        <location evidence="1 7">Nucleus</location>
    </subcellularLocation>
</comment>
<dbReference type="SUPFAM" id="SSF144074">
    <property type="entry name" value="E2F-DP heterodimerization region"/>
    <property type="match status" value="1"/>
</dbReference>
<dbReference type="Pfam" id="PF02319">
    <property type="entry name" value="WHD_E2F_TDP"/>
    <property type="match status" value="1"/>
</dbReference>
<dbReference type="EMBL" id="BTSX01000006">
    <property type="protein sequence ID" value="GMT04265.1"/>
    <property type="molecule type" value="Genomic_DNA"/>
</dbReference>
<name>A0AAV5UBK0_9BILA</name>
<keyword evidence="11" id="KW-1185">Reference proteome</keyword>
<keyword evidence="5 7" id="KW-0804">Transcription</keyword>
<comment type="caution">
    <text evidence="10">The sequence shown here is derived from an EMBL/GenBank/DDBJ whole genome shotgun (WGS) entry which is preliminary data.</text>
</comment>
<dbReference type="InterPro" id="IPR003316">
    <property type="entry name" value="E2F_WHTH_DNA-bd_dom"/>
</dbReference>
<dbReference type="SMART" id="SM01138">
    <property type="entry name" value="DP"/>
    <property type="match status" value="1"/>
</dbReference>